<feature type="chain" id="PRO_5045573462" evidence="1">
    <location>
        <begin position="28"/>
        <end position="244"/>
    </location>
</feature>
<sequence>MRLIPRSALILSAAALALPAALPAALAAPAACTPASIRNPLKGPVMTSYETKIKDQKIGNQVIKGRTSVSTTTIKSIPNGVQLNVTDGTKTTVIQSTCVNGKTVTTIDGKAMPTDIDKVSRDVQVTGPNTQDFADTDFSKRKVGEVWSGKLSSVNTAEVTSETTYKNKLVSMEKVTTPAGTFDTYKVQMTLDMKMTYKNMPKGMKMPNMNSSTVTTTWYAREAPHMIIKSESNSMNMTLLKYRK</sequence>
<accession>A0ABV8A6C3</accession>
<keyword evidence="3" id="KW-1185">Reference proteome</keyword>
<feature type="signal peptide" evidence="1">
    <location>
        <begin position="1"/>
        <end position="27"/>
    </location>
</feature>
<reference evidence="3" key="1">
    <citation type="journal article" date="2019" name="Int. J. Syst. Evol. Microbiol.">
        <title>The Global Catalogue of Microorganisms (GCM) 10K type strain sequencing project: providing services to taxonomists for standard genome sequencing and annotation.</title>
        <authorList>
            <consortium name="The Broad Institute Genomics Platform"/>
            <consortium name="The Broad Institute Genome Sequencing Center for Infectious Disease"/>
            <person name="Wu L."/>
            <person name="Ma J."/>
        </authorList>
    </citation>
    <scope>NUCLEOTIDE SEQUENCE [LARGE SCALE GENOMIC DNA]</scope>
    <source>
        <strain evidence="3">CCTCC AB 2013263</strain>
    </source>
</reference>
<protein>
    <submittedName>
        <fullName evidence="2">Uncharacterized protein</fullName>
    </submittedName>
</protein>
<evidence type="ECO:0000313" key="2">
    <source>
        <dbReference type="EMBL" id="MFC3860806.1"/>
    </source>
</evidence>
<proteinExistence type="predicted"/>
<evidence type="ECO:0000313" key="3">
    <source>
        <dbReference type="Proteomes" id="UP001595748"/>
    </source>
</evidence>
<dbReference type="RefSeq" id="WP_380077096.1">
    <property type="nucleotide sequence ID" value="NZ_JBHRZF010000099.1"/>
</dbReference>
<comment type="caution">
    <text evidence="2">The sequence shown here is derived from an EMBL/GenBank/DDBJ whole genome shotgun (WGS) entry which is preliminary data.</text>
</comment>
<gene>
    <name evidence="2" type="ORF">ACFOPQ_08520</name>
</gene>
<dbReference type="Proteomes" id="UP001595748">
    <property type="component" value="Unassembled WGS sequence"/>
</dbReference>
<dbReference type="EMBL" id="JBHRZF010000099">
    <property type="protein sequence ID" value="MFC3860806.1"/>
    <property type="molecule type" value="Genomic_DNA"/>
</dbReference>
<dbReference type="Gene3D" id="2.40.360.20">
    <property type="match status" value="1"/>
</dbReference>
<organism evidence="2 3">
    <name type="scientific">Deinococcus antarcticus</name>
    <dbReference type="NCBI Taxonomy" id="1298767"/>
    <lineage>
        <taxon>Bacteria</taxon>
        <taxon>Thermotogati</taxon>
        <taxon>Deinococcota</taxon>
        <taxon>Deinococci</taxon>
        <taxon>Deinococcales</taxon>
        <taxon>Deinococcaceae</taxon>
        <taxon>Deinococcus</taxon>
    </lineage>
</organism>
<evidence type="ECO:0000256" key="1">
    <source>
        <dbReference type="SAM" id="SignalP"/>
    </source>
</evidence>
<name>A0ABV8A6C3_9DEIO</name>
<keyword evidence="1" id="KW-0732">Signal</keyword>